<evidence type="ECO:0000313" key="2">
    <source>
        <dbReference type="Proteomes" id="UP000887574"/>
    </source>
</evidence>
<reference evidence="3" key="1">
    <citation type="submission" date="2022-11" db="UniProtKB">
        <authorList>
            <consortium name="WormBaseParasite"/>
        </authorList>
    </citation>
    <scope>IDENTIFICATION</scope>
</reference>
<feature type="compositionally biased region" description="Basic and acidic residues" evidence="1">
    <location>
        <begin position="78"/>
        <end position="90"/>
    </location>
</feature>
<sequence>MPVPAFGRQVCIKGQPLARTMFKAATIEVAPVPAPILETASQRRPSAEFCRTLESRDETELVPNTAKLERYERERSRRMLKAVDEADQPRKTKSSSTIEDIM</sequence>
<evidence type="ECO:0000256" key="1">
    <source>
        <dbReference type="SAM" id="MobiDB-lite"/>
    </source>
</evidence>
<accession>A0A915DDN9</accession>
<keyword evidence="2" id="KW-1185">Reference proteome</keyword>
<dbReference type="Proteomes" id="UP000887574">
    <property type="component" value="Unplaced"/>
</dbReference>
<evidence type="ECO:0000313" key="3">
    <source>
        <dbReference type="WBParaSite" id="jg18335"/>
    </source>
</evidence>
<dbReference type="WBParaSite" id="jg18335">
    <property type="protein sequence ID" value="jg18335"/>
    <property type="gene ID" value="jg18335"/>
</dbReference>
<proteinExistence type="predicted"/>
<dbReference type="AlphaFoldDB" id="A0A915DDN9"/>
<organism evidence="2 3">
    <name type="scientific">Ditylenchus dipsaci</name>
    <dbReference type="NCBI Taxonomy" id="166011"/>
    <lineage>
        <taxon>Eukaryota</taxon>
        <taxon>Metazoa</taxon>
        <taxon>Ecdysozoa</taxon>
        <taxon>Nematoda</taxon>
        <taxon>Chromadorea</taxon>
        <taxon>Rhabditida</taxon>
        <taxon>Tylenchina</taxon>
        <taxon>Tylenchomorpha</taxon>
        <taxon>Sphaerularioidea</taxon>
        <taxon>Anguinidae</taxon>
        <taxon>Anguininae</taxon>
        <taxon>Ditylenchus</taxon>
    </lineage>
</organism>
<protein>
    <submittedName>
        <fullName evidence="3">Uncharacterized protein</fullName>
    </submittedName>
</protein>
<name>A0A915DDN9_9BILA</name>
<feature type="region of interest" description="Disordered" evidence="1">
    <location>
        <begin position="78"/>
        <end position="102"/>
    </location>
</feature>